<organism evidence="3 4">
    <name type="scientific">Canna indica</name>
    <name type="common">Indian-shot</name>
    <dbReference type="NCBI Taxonomy" id="4628"/>
    <lineage>
        <taxon>Eukaryota</taxon>
        <taxon>Viridiplantae</taxon>
        <taxon>Streptophyta</taxon>
        <taxon>Embryophyta</taxon>
        <taxon>Tracheophyta</taxon>
        <taxon>Spermatophyta</taxon>
        <taxon>Magnoliopsida</taxon>
        <taxon>Liliopsida</taxon>
        <taxon>Zingiberales</taxon>
        <taxon>Cannaceae</taxon>
        <taxon>Canna</taxon>
    </lineage>
</organism>
<keyword evidence="4" id="KW-1185">Reference proteome</keyword>
<dbReference type="AlphaFoldDB" id="A0AAQ3JRI6"/>
<accession>A0AAQ3JRI6</accession>
<dbReference type="EMBL" id="CP136890">
    <property type="protein sequence ID" value="WOK93899.1"/>
    <property type="molecule type" value="Genomic_DNA"/>
</dbReference>
<sequence length="699" mass="77936">MNSCSKTPIILHVRSMSSRTRDPLTFWPSAMSKTLVSVVFFFALASLATPSTVEAATLGLDSFLAGEARHDPSASNDSFAALPAGLKRSLAATLPSPDHAALVFQLLSFQISVPVYVKLVGSFSSAAPALLRSFAAAALTSDHFHVIGANPHHLAIKHTLHLESALSPLGSQISGAIRSHLEAATLPLYRSALLSVPYATVDHIIQQDFVKENSNSAPGFYIYFLNLGPQSKSYAYSVDSKDSSLAFTKCLGTLWAGKERYLWIDLAAGPVDYGPAISGEGVIPRGEFHPLASLHGRPKSEKTLLSDLTSVVLSAYQALLVPSLRIPVFYENSLLIQFIHIHGSDPDTIGLDQNFIKQTLKESELVYKEQSLVVKSFSVKFSECPICSFAIARSTNSYTSRFLFENYTLIVNEYLDSKRLHQILSDSVEEVHRTVKIPEEDDYPRVLPVYIFDLDHDKLLLLDRYHQAIAFRNMVIAVRTRSSQTVSDYSCNGRHVITQTRNLDRPIIGSILQSMWGISPTHQSWSPQHNSSLVDYTWSVGQTPFGPFSESSSLSFAQRDAARRNVLLTTLNYTITSTIDVLQSMAAHGGDRKLLKENKHVEFVQRWNLLKYKLEKVVSAVSHFDFDKAMYFLRSSDHDLYAIHTLVYEASQKLEASLTCFEDPPFPWASISLFGMFLFGFSYVYAKKDKIFKSKRKQF</sequence>
<keyword evidence="1" id="KW-0812">Transmembrane</keyword>
<evidence type="ECO:0000259" key="2">
    <source>
        <dbReference type="Pfam" id="PF25483"/>
    </source>
</evidence>
<protein>
    <recommendedName>
        <fullName evidence="2">DUF7906 domain-containing protein</fullName>
    </recommendedName>
</protein>
<dbReference type="Pfam" id="PF25483">
    <property type="entry name" value="DUF7906"/>
    <property type="match status" value="1"/>
</dbReference>
<feature type="transmembrane region" description="Helical" evidence="1">
    <location>
        <begin position="666"/>
        <end position="686"/>
    </location>
</feature>
<feature type="domain" description="DUF7906" evidence="2">
    <location>
        <begin position="112"/>
        <end position="322"/>
    </location>
</feature>
<gene>
    <name evidence="3" type="ORF">Cni_G02600</name>
</gene>
<keyword evidence="1" id="KW-1133">Transmembrane helix</keyword>
<evidence type="ECO:0000313" key="4">
    <source>
        <dbReference type="Proteomes" id="UP001327560"/>
    </source>
</evidence>
<proteinExistence type="predicted"/>
<reference evidence="3 4" key="1">
    <citation type="submission" date="2023-10" db="EMBL/GenBank/DDBJ databases">
        <title>Chromosome-scale genome assembly provides insights into flower coloration mechanisms of Canna indica.</title>
        <authorList>
            <person name="Li C."/>
        </authorList>
    </citation>
    <scope>NUCLEOTIDE SEQUENCE [LARGE SCALE GENOMIC DNA]</scope>
    <source>
        <tissue evidence="3">Flower</tissue>
    </source>
</reference>
<evidence type="ECO:0000313" key="3">
    <source>
        <dbReference type="EMBL" id="WOK93899.1"/>
    </source>
</evidence>
<dbReference type="Proteomes" id="UP001327560">
    <property type="component" value="Chromosome 1"/>
</dbReference>
<keyword evidence="1" id="KW-0472">Membrane</keyword>
<dbReference type="PANTHER" id="PTHR31515">
    <property type="entry name" value="TRANSMEMBRANE PROTEIN-RELATED"/>
    <property type="match status" value="1"/>
</dbReference>
<dbReference type="InterPro" id="IPR057228">
    <property type="entry name" value="DUF7906"/>
</dbReference>
<evidence type="ECO:0000256" key="1">
    <source>
        <dbReference type="SAM" id="Phobius"/>
    </source>
</evidence>
<name>A0AAQ3JRI6_9LILI</name>
<dbReference type="PANTHER" id="PTHR31515:SF4">
    <property type="entry name" value="TRANSMEMBRANE PROTEIN"/>
    <property type="match status" value="1"/>
</dbReference>